<dbReference type="Proteomes" id="UP000031668">
    <property type="component" value="Unassembled WGS sequence"/>
</dbReference>
<sequence length="265" mass="32095">MTDRHLPPYWAKNFAHVDVKIRNGTAEEFKKWFSTLRDPIGELDMMKIWKGIFYAVWNCDKRPNQEILTSKIASFLEIAASTDNCAMFYRCFIRTFMREWGGVDRFRRDKFYLLFDKLNKTYFRLLHLKFQTQDFNKLYFAWYNQSFSNCKINDLPKELQMYFFQNFHQYLDNDISSNHEEYFIKIFQDVALIFFDPSINLNEISDALKSLLTKIRSKRGLECIDEFFDDFYTIRVQEGKINRHISKHFRNLNNHMKNRLMSLNA</sequence>
<dbReference type="PANTHER" id="PTHR13026">
    <property type="entry name" value="NNP-1 PROTEIN NOVEL NUCLEAR PROTEIN 1 NOP52"/>
    <property type="match status" value="1"/>
</dbReference>
<evidence type="ECO:0000256" key="4">
    <source>
        <dbReference type="ARBA" id="ARBA00023242"/>
    </source>
</evidence>
<dbReference type="GO" id="GO:0006364">
    <property type="term" value="P:rRNA processing"/>
    <property type="evidence" value="ECO:0007669"/>
    <property type="project" value="UniProtKB-KW"/>
</dbReference>
<gene>
    <name evidence="5" type="ORF">RF11_10703</name>
</gene>
<dbReference type="OrthoDB" id="2019504at2759"/>
<evidence type="ECO:0000313" key="6">
    <source>
        <dbReference type="Proteomes" id="UP000031668"/>
    </source>
</evidence>
<reference evidence="5 6" key="1">
    <citation type="journal article" date="2014" name="Genome Biol. Evol.">
        <title>The genome of the myxosporean Thelohanellus kitauei shows adaptations to nutrient acquisition within its fish host.</title>
        <authorList>
            <person name="Yang Y."/>
            <person name="Xiong J."/>
            <person name="Zhou Z."/>
            <person name="Huo F."/>
            <person name="Miao W."/>
            <person name="Ran C."/>
            <person name="Liu Y."/>
            <person name="Zhang J."/>
            <person name="Feng J."/>
            <person name="Wang M."/>
            <person name="Wang M."/>
            <person name="Wang L."/>
            <person name="Yao B."/>
        </authorList>
    </citation>
    <scope>NUCLEOTIDE SEQUENCE [LARGE SCALE GENOMIC DNA]</scope>
    <source>
        <strain evidence="5">Wuqing</strain>
    </source>
</reference>
<comment type="similarity">
    <text evidence="2">Belongs to the RRP1 family.</text>
</comment>
<evidence type="ECO:0000313" key="5">
    <source>
        <dbReference type="EMBL" id="KII70274.1"/>
    </source>
</evidence>
<keyword evidence="6" id="KW-1185">Reference proteome</keyword>
<organism evidence="5 6">
    <name type="scientific">Thelohanellus kitauei</name>
    <name type="common">Myxosporean</name>
    <dbReference type="NCBI Taxonomy" id="669202"/>
    <lineage>
        <taxon>Eukaryota</taxon>
        <taxon>Metazoa</taxon>
        <taxon>Cnidaria</taxon>
        <taxon>Myxozoa</taxon>
        <taxon>Myxosporea</taxon>
        <taxon>Bivalvulida</taxon>
        <taxon>Platysporina</taxon>
        <taxon>Myxobolidae</taxon>
        <taxon>Thelohanellus</taxon>
    </lineage>
</organism>
<name>A0A0C2IY07_THEKT</name>
<comment type="subcellular location">
    <subcellularLocation>
        <location evidence="1">Nucleus</location>
    </subcellularLocation>
</comment>
<keyword evidence="4" id="KW-0539">Nucleus</keyword>
<dbReference type="PANTHER" id="PTHR13026:SF0">
    <property type="entry name" value="RIBOSOMAL RNA PROCESSING 1B"/>
    <property type="match status" value="1"/>
</dbReference>
<dbReference type="GO" id="GO:0005634">
    <property type="term" value="C:nucleus"/>
    <property type="evidence" value="ECO:0007669"/>
    <property type="project" value="UniProtKB-SubCell"/>
</dbReference>
<dbReference type="GO" id="GO:0030688">
    <property type="term" value="C:preribosome, small subunit precursor"/>
    <property type="evidence" value="ECO:0007669"/>
    <property type="project" value="InterPro"/>
</dbReference>
<accession>A0A0C2IY07</accession>
<proteinExistence type="inferred from homology"/>
<dbReference type="Pfam" id="PF05997">
    <property type="entry name" value="Nop52"/>
    <property type="match status" value="1"/>
</dbReference>
<evidence type="ECO:0000256" key="3">
    <source>
        <dbReference type="ARBA" id="ARBA00022552"/>
    </source>
</evidence>
<keyword evidence="3" id="KW-0698">rRNA processing</keyword>
<comment type="caution">
    <text evidence="5">The sequence shown here is derived from an EMBL/GenBank/DDBJ whole genome shotgun (WGS) entry which is preliminary data.</text>
</comment>
<protein>
    <submittedName>
        <fullName evidence="5">Ribosomal RNA-processing protein 1</fullName>
    </submittedName>
</protein>
<evidence type="ECO:0000256" key="2">
    <source>
        <dbReference type="ARBA" id="ARBA00006374"/>
    </source>
</evidence>
<evidence type="ECO:0000256" key="1">
    <source>
        <dbReference type="ARBA" id="ARBA00004123"/>
    </source>
</evidence>
<dbReference type="EMBL" id="JWZT01002103">
    <property type="protein sequence ID" value="KII70274.1"/>
    <property type="molecule type" value="Genomic_DNA"/>
</dbReference>
<dbReference type="InterPro" id="IPR010301">
    <property type="entry name" value="RRP1"/>
</dbReference>
<dbReference type="AlphaFoldDB" id="A0A0C2IY07"/>